<keyword evidence="3" id="KW-0804">Transcription</keyword>
<dbReference type="InterPro" id="IPR018062">
    <property type="entry name" value="HTH_AraC-typ_CS"/>
</dbReference>
<dbReference type="EMBL" id="BAABEO010000024">
    <property type="protein sequence ID" value="GAA3696654.1"/>
    <property type="molecule type" value="Genomic_DNA"/>
</dbReference>
<dbReference type="PROSITE" id="PS00041">
    <property type="entry name" value="HTH_ARAC_FAMILY_1"/>
    <property type="match status" value="1"/>
</dbReference>
<dbReference type="SMART" id="SM00342">
    <property type="entry name" value="HTH_ARAC"/>
    <property type="match status" value="1"/>
</dbReference>
<feature type="domain" description="HTH araC/xylS-type" evidence="4">
    <location>
        <begin position="204"/>
        <end position="302"/>
    </location>
</feature>
<evidence type="ECO:0000313" key="6">
    <source>
        <dbReference type="Proteomes" id="UP001500752"/>
    </source>
</evidence>
<dbReference type="RefSeq" id="WP_345153162.1">
    <property type="nucleotide sequence ID" value="NZ_BAABEO010000024.1"/>
</dbReference>
<name>A0ABP7CYW1_9MICC</name>
<proteinExistence type="predicted"/>
<comment type="caution">
    <text evidence="5">The sequence shown here is derived from an EMBL/GenBank/DDBJ whole genome shotgun (WGS) entry which is preliminary data.</text>
</comment>
<dbReference type="InterPro" id="IPR050204">
    <property type="entry name" value="AraC_XylS_family_regulators"/>
</dbReference>
<sequence length="320" mass="34893">MLRVERAPDLEAWQRIIAGSFVPMSILVHTQAGPGVSFEGTVTRLQLGTIGMSVVSAGAHIARRTERDIRLHPADYYKASLQLEGTSTLRQRDRSVELVPGTLALYDVTHPYELLFAEQNVSLVIQIPRSQVFLGETQIEGLLVRPIDPLPGTRAFLESQFSAAEGCGPAEASHRGQCIASLLNAILARSAAAGPMIIEADAFDGAKRYALAHLSDPELRQEDVARANFISVRGLQRAFAANGTSFAAWVREQRLARAKVWIQDTDEPIARIAAECGFASAQHFSRLFRERYGAAARELRKGGEEPIAVQGQVLGANPQE</sequence>
<accession>A0ABP7CYW1</accession>
<organism evidence="5 6">
    <name type="scientific">Arthrobacter ginkgonis</name>
    <dbReference type="NCBI Taxonomy" id="1630594"/>
    <lineage>
        <taxon>Bacteria</taxon>
        <taxon>Bacillati</taxon>
        <taxon>Actinomycetota</taxon>
        <taxon>Actinomycetes</taxon>
        <taxon>Micrococcales</taxon>
        <taxon>Micrococcaceae</taxon>
        <taxon>Arthrobacter</taxon>
    </lineage>
</organism>
<dbReference type="PANTHER" id="PTHR46796">
    <property type="entry name" value="HTH-TYPE TRANSCRIPTIONAL ACTIVATOR RHAS-RELATED"/>
    <property type="match status" value="1"/>
</dbReference>
<evidence type="ECO:0000256" key="1">
    <source>
        <dbReference type="ARBA" id="ARBA00023015"/>
    </source>
</evidence>
<dbReference type="PROSITE" id="PS01124">
    <property type="entry name" value="HTH_ARAC_FAMILY_2"/>
    <property type="match status" value="1"/>
</dbReference>
<evidence type="ECO:0000256" key="3">
    <source>
        <dbReference type="ARBA" id="ARBA00023163"/>
    </source>
</evidence>
<evidence type="ECO:0000313" key="5">
    <source>
        <dbReference type="EMBL" id="GAA3696654.1"/>
    </source>
</evidence>
<dbReference type="Pfam" id="PF12833">
    <property type="entry name" value="HTH_18"/>
    <property type="match status" value="1"/>
</dbReference>
<keyword evidence="1" id="KW-0805">Transcription regulation</keyword>
<dbReference type="SUPFAM" id="SSF46689">
    <property type="entry name" value="Homeodomain-like"/>
    <property type="match status" value="1"/>
</dbReference>
<keyword evidence="6" id="KW-1185">Reference proteome</keyword>
<dbReference type="Gene3D" id="1.10.10.60">
    <property type="entry name" value="Homeodomain-like"/>
    <property type="match status" value="1"/>
</dbReference>
<protein>
    <submittedName>
        <fullName evidence="5">Helix-turn-helix domain-containing protein</fullName>
    </submittedName>
</protein>
<dbReference type="InterPro" id="IPR035418">
    <property type="entry name" value="AraC-bd_2"/>
</dbReference>
<reference evidence="6" key="1">
    <citation type="journal article" date="2019" name="Int. J. Syst. Evol. Microbiol.">
        <title>The Global Catalogue of Microorganisms (GCM) 10K type strain sequencing project: providing services to taxonomists for standard genome sequencing and annotation.</title>
        <authorList>
            <consortium name="The Broad Institute Genomics Platform"/>
            <consortium name="The Broad Institute Genome Sequencing Center for Infectious Disease"/>
            <person name="Wu L."/>
            <person name="Ma J."/>
        </authorList>
    </citation>
    <scope>NUCLEOTIDE SEQUENCE [LARGE SCALE GENOMIC DNA]</scope>
    <source>
        <strain evidence="6">JCM 30742</strain>
    </source>
</reference>
<dbReference type="Proteomes" id="UP001500752">
    <property type="component" value="Unassembled WGS sequence"/>
</dbReference>
<dbReference type="PANTHER" id="PTHR46796:SF6">
    <property type="entry name" value="ARAC SUBFAMILY"/>
    <property type="match status" value="1"/>
</dbReference>
<evidence type="ECO:0000259" key="4">
    <source>
        <dbReference type="PROSITE" id="PS01124"/>
    </source>
</evidence>
<dbReference type="InterPro" id="IPR018060">
    <property type="entry name" value="HTH_AraC"/>
</dbReference>
<evidence type="ECO:0000256" key="2">
    <source>
        <dbReference type="ARBA" id="ARBA00023125"/>
    </source>
</evidence>
<dbReference type="Pfam" id="PF14525">
    <property type="entry name" value="AraC_binding_2"/>
    <property type="match status" value="1"/>
</dbReference>
<dbReference type="InterPro" id="IPR009057">
    <property type="entry name" value="Homeodomain-like_sf"/>
</dbReference>
<gene>
    <name evidence="5" type="ORF">GCM10023081_37120</name>
</gene>
<keyword evidence="2" id="KW-0238">DNA-binding</keyword>